<evidence type="ECO:0000256" key="1">
    <source>
        <dbReference type="SAM" id="Phobius"/>
    </source>
</evidence>
<keyword evidence="1" id="KW-0812">Transmembrane</keyword>
<keyword evidence="1" id="KW-1133">Transmembrane helix</keyword>
<gene>
    <name evidence="3" type="ORF">GT347_20355</name>
</gene>
<protein>
    <recommendedName>
        <fullName evidence="5">Tip attachment protein J domain-containing protein</fullName>
    </recommendedName>
</protein>
<proteinExistence type="predicted"/>
<dbReference type="AlphaFoldDB" id="A0A857J826"/>
<keyword evidence="2" id="KW-0732">Signal</keyword>
<dbReference type="KEGG" id="xyk:GT347_20355"/>
<feature type="signal peptide" evidence="2">
    <location>
        <begin position="1"/>
        <end position="19"/>
    </location>
</feature>
<reference evidence="3 4" key="1">
    <citation type="submission" date="2020-01" db="EMBL/GenBank/DDBJ databases">
        <title>Genome sequencing of strain KACC 21265.</title>
        <authorList>
            <person name="Heo J."/>
            <person name="Kim S.-J."/>
            <person name="Kim J.-S."/>
            <person name="Hong S.-B."/>
            <person name="Kwon S.-W."/>
        </authorList>
    </citation>
    <scope>NUCLEOTIDE SEQUENCE [LARGE SCALE GENOMIC DNA]</scope>
    <source>
        <strain evidence="3 4">KACC 21265</strain>
    </source>
</reference>
<keyword evidence="1" id="KW-0472">Membrane</keyword>
<dbReference type="EMBL" id="CP047650">
    <property type="protein sequence ID" value="QHJ00125.1"/>
    <property type="molecule type" value="Genomic_DNA"/>
</dbReference>
<evidence type="ECO:0008006" key="5">
    <source>
        <dbReference type="Google" id="ProtNLM"/>
    </source>
</evidence>
<organism evidence="3 4">
    <name type="scientific">Xylophilus rhododendri</name>
    <dbReference type="NCBI Taxonomy" id="2697032"/>
    <lineage>
        <taxon>Bacteria</taxon>
        <taxon>Pseudomonadati</taxon>
        <taxon>Pseudomonadota</taxon>
        <taxon>Betaproteobacteria</taxon>
        <taxon>Burkholderiales</taxon>
        <taxon>Xylophilus</taxon>
    </lineage>
</organism>
<dbReference type="Proteomes" id="UP000464787">
    <property type="component" value="Chromosome"/>
</dbReference>
<dbReference type="RefSeq" id="WP_160553935.1">
    <property type="nucleotide sequence ID" value="NZ_CP047650.1"/>
</dbReference>
<accession>A0A857J826</accession>
<sequence>MARVMLLLGLSVLPIAAHADPITLVATLAPVIGGTAAAWVVSNAALIAVTGYGLFNAVTSRRKARQLASAQRQAALDGLSDRTTNILSAEAPWRVVYGRPAPVGCAIVAVLTSGANQDLRHMVCVFAAHECDAIEEVYLNGVAVGPLRSDGWATTGTFVGNATDVTGTVPLTFNADGYAYMAGIEVLEILAVSASLNLVVSVVSAAPEGSMLLSSIPGYTAAVTYRARTVRPYVNIQKHLSPGGVDTADALLMSLLPTQWTAQHRLSGFTYIVLSLDLSFQQFQSGPPTVTARLRGKKLYDYRTGETAFRRNPALCLADFLRADYGYGSTPEQIDIAQAVASANACDVAGYAVDNYADEYLFGASPAFYLCDGSFTTDQDRETTRQQIEDTMAGSSHESGGVWRIDAGAWSTPVMTLTDDDMLAPLEVSQACNTGAQRYNGARGTYINASGLGVSEDFPPYQNGSYLAADGRDKFQDLSLAFVGSSIRAQVLGCIKTEISRGGMVVKATPKMSAWRLQPGDRVTLTSGIYAFTNKNFRVQDWAFSTAAPVALQLVEDEPGYYDRWEDASTDQAPNTTLPDPFLPPAQPVFVDVKSGTAALARQGSTVIVRVFVQWQAAPFDVQQGGKVQLQWRYAAATEADWQPAELPGSATSSYLTGIEEGAAILLRDRFVNTLGVPGPWAIRVHTVVGKTEPPPQVDTVELSIDRVFFSEISRAVVPDLDGYLVRALPGTVAQWSLGVPLHTGLVTDSPWPYPQRLYGVQTVMVAAVDTSGNVGAPGWDTQDFGQPDVSQAIQVADLGTGTAAGDPSADYWAIGADFWVRDGASDFWGGSAYLPLALVGRFSPAYGGGNITLDVATTGSRTQVDYRFDGGTVGDFWAGADGQASADFWSGDGGYWGVLGDWQPWLGELVSVRGQGVLFRVSVAGGPQEGSVSVFRAHLVMPLVTQVFGEQVIGLGGTRLAPSAGQPARNWISITSVIPAVAADGGAAVTSRYRDRNPALGPLVELLDATGAAVAGRASAVVHGYEDATT</sequence>
<evidence type="ECO:0000313" key="4">
    <source>
        <dbReference type="Proteomes" id="UP000464787"/>
    </source>
</evidence>
<name>A0A857J826_9BURK</name>
<feature type="transmembrane region" description="Helical" evidence="1">
    <location>
        <begin position="29"/>
        <end position="55"/>
    </location>
</feature>
<keyword evidence="4" id="KW-1185">Reference proteome</keyword>
<evidence type="ECO:0000313" key="3">
    <source>
        <dbReference type="EMBL" id="QHJ00125.1"/>
    </source>
</evidence>
<feature type="chain" id="PRO_5032762084" description="Tip attachment protein J domain-containing protein" evidence="2">
    <location>
        <begin position="20"/>
        <end position="1031"/>
    </location>
</feature>
<evidence type="ECO:0000256" key="2">
    <source>
        <dbReference type="SAM" id="SignalP"/>
    </source>
</evidence>